<accession>A0A365NCN5</accession>
<feature type="coiled-coil region" evidence="1">
    <location>
        <begin position="35"/>
        <end position="77"/>
    </location>
</feature>
<gene>
    <name evidence="2" type="ORF">FPRO05_10751</name>
</gene>
<sequence length="183" mass="21081">MDPFSALSPEVQLKILLSIDSASLSSIIRASPTMLQRYNHERTEIEQNLSRLQKDELHRLQEEYASLRREYDTLRQTASQIPNLSVPAFEEPAILREEARRLIKESAPCDVATVAKYIRWMPRGARLVCSQGYRVTYTQADHPRFEGMAPRNIEILIGAYLSARKERGTLDPEEPIDLYFECL</sequence>
<reference evidence="2 3" key="1">
    <citation type="submission" date="2017-12" db="EMBL/GenBank/DDBJ databases">
        <title>Genome sequence of the mycotoxigenic crop pathogen Fusarium proliferatum, strain ITEM 2341 from Date Palm.</title>
        <authorList>
            <person name="Almiman B.F."/>
            <person name="Shittu T.A."/>
            <person name="Muthumeenakshi S."/>
            <person name="Baroncelli R."/>
            <person name="Sreenivasaprasada S."/>
        </authorList>
    </citation>
    <scope>NUCLEOTIDE SEQUENCE [LARGE SCALE GENOMIC DNA]</scope>
    <source>
        <strain evidence="2 3">ITEM 2341</strain>
    </source>
</reference>
<evidence type="ECO:0000313" key="2">
    <source>
        <dbReference type="EMBL" id="RBA18456.1"/>
    </source>
</evidence>
<proteinExistence type="predicted"/>
<dbReference type="Proteomes" id="UP000251714">
    <property type="component" value="Unassembled WGS sequence"/>
</dbReference>
<dbReference type="EMBL" id="PKMI01000014">
    <property type="protein sequence ID" value="RBA18456.1"/>
    <property type="molecule type" value="Genomic_DNA"/>
</dbReference>
<evidence type="ECO:0000256" key="1">
    <source>
        <dbReference type="SAM" id="Coils"/>
    </source>
</evidence>
<evidence type="ECO:0000313" key="3">
    <source>
        <dbReference type="Proteomes" id="UP000251714"/>
    </source>
</evidence>
<protein>
    <submittedName>
        <fullName evidence="2">Uncharacterized protein</fullName>
    </submittedName>
</protein>
<dbReference type="AlphaFoldDB" id="A0A365NCN5"/>
<keyword evidence="1" id="KW-0175">Coiled coil</keyword>
<comment type="caution">
    <text evidence="2">The sequence shown here is derived from an EMBL/GenBank/DDBJ whole genome shotgun (WGS) entry which is preliminary data.</text>
</comment>
<name>A0A365NCN5_GIBIN</name>
<organism evidence="2 3">
    <name type="scientific">Gibberella intermedia</name>
    <name type="common">Bulb rot disease fungus</name>
    <name type="synonym">Fusarium proliferatum</name>
    <dbReference type="NCBI Taxonomy" id="948311"/>
    <lineage>
        <taxon>Eukaryota</taxon>
        <taxon>Fungi</taxon>
        <taxon>Dikarya</taxon>
        <taxon>Ascomycota</taxon>
        <taxon>Pezizomycotina</taxon>
        <taxon>Sordariomycetes</taxon>
        <taxon>Hypocreomycetidae</taxon>
        <taxon>Hypocreales</taxon>
        <taxon>Nectriaceae</taxon>
        <taxon>Fusarium</taxon>
        <taxon>Fusarium fujikuroi species complex</taxon>
    </lineage>
</organism>